<keyword evidence="7" id="KW-0479">Metal-binding</keyword>
<evidence type="ECO:0000256" key="9">
    <source>
        <dbReference type="ARBA" id="ARBA00023004"/>
    </source>
</evidence>
<evidence type="ECO:0000256" key="12">
    <source>
        <dbReference type="RuleBase" id="RU004504"/>
    </source>
</evidence>
<proteinExistence type="inferred from homology"/>
<dbReference type="GO" id="GO:0031071">
    <property type="term" value="F:cysteine desulfurase activity"/>
    <property type="evidence" value="ECO:0007669"/>
    <property type="project" value="UniProtKB-EC"/>
</dbReference>
<evidence type="ECO:0000313" key="16">
    <source>
        <dbReference type="Proteomes" id="UP000474802"/>
    </source>
</evidence>
<reference evidence="15 16" key="1">
    <citation type="submission" date="2020-02" db="EMBL/GenBank/DDBJ databases">
        <authorList>
            <person name="Khan S.A."/>
            <person name="Jeon C.O."/>
            <person name="Chun B.H."/>
        </authorList>
    </citation>
    <scope>NUCLEOTIDE SEQUENCE [LARGE SCALE GENOMIC DNA]</scope>
    <source>
        <strain evidence="15 16">H239</strain>
    </source>
</reference>
<dbReference type="PANTHER" id="PTHR11601:SF34">
    <property type="entry name" value="CYSTEINE DESULFURASE"/>
    <property type="match status" value="1"/>
</dbReference>
<dbReference type="EC" id="2.8.1.7" evidence="4"/>
<dbReference type="PROSITE" id="PS00595">
    <property type="entry name" value="AA_TRANSFER_CLASS_5"/>
    <property type="match status" value="1"/>
</dbReference>
<keyword evidence="9" id="KW-0408">Iron</keyword>
<dbReference type="Gene3D" id="3.90.1150.10">
    <property type="entry name" value="Aspartate Aminotransferase, domain 1"/>
    <property type="match status" value="1"/>
</dbReference>
<keyword evidence="10" id="KW-0411">Iron-sulfur</keyword>
<dbReference type="RefSeq" id="WP_164532785.1">
    <property type="nucleotide sequence ID" value="NZ_JAALFG010000001.1"/>
</dbReference>
<evidence type="ECO:0000256" key="6">
    <source>
        <dbReference type="ARBA" id="ARBA00022679"/>
    </source>
</evidence>
<dbReference type="GO" id="GO:0046872">
    <property type="term" value="F:metal ion binding"/>
    <property type="evidence" value="ECO:0007669"/>
    <property type="project" value="UniProtKB-KW"/>
</dbReference>
<evidence type="ECO:0000259" key="14">
    <source>
        <dbReference type="Pfam" id="PF00266"/>
    </source>
</evidence>
<comment type="similarity">
    <text evidence="3">Belongs to the class-V pyridoxal-phosphate-dependent aminotransferase family. NifS/IscS subfamily.</text>
</comment>
<sequence length="395" mass="41701">MFSSRKRTPNDDVRANLPRLPCPCADRPTRARRHDGCLRHRRRQPHSTHKAGGAAHAAVEKSRSQVSDLIGVRASEIVFTSGATESNNLALSGLADHLLAAGRNRLAISAIEHASVIEKARAMERQGWVVDVVPVHRSGLVDMSALEAIVGAATGIVSIAWANHEIGTIQPMGEISRLVRSKGGLLHSDLAQVAGKRPVDASLLDLASISAHKLGGPSGIGALYVSRRLRPKLKPNILGGGQEGGARSGTLSAPLCVGFGAACALCDEGMAQESERVARLRDRLRARLLMMPGSLENGDAASRLPGNLNVRFDDVDGEALVLRLQEQVSLSTGSACSAKTLEPSHVLLAIGLTVPEAETAIRIGVGHGTTTDDIDEAADAIERAVAALRSTRRRA</sequence>
<evidence type="ECO:0000256" key="7">
    <source>
        <dbReference type="ARBA" id="ARBA00022723"/>
    </source>
</evidence>
<evidence type="ECO:0000256" key="3">
    <source>
        <dbReference type="ARBA" id="ARBA00006490"/>
    </source>
</evidence>
<name>A0A6M1SU84_9HYPH</name>
<dbReference type="InterPro" id="IPR015424">
    <property type="entry name" value="PyrdxlP-dep_Trfase"/>
</dbReference>
<keyword evidence="8" id="KW-0663">Pyridoxal phosphate</keyword>
<dbReference type="GO" id="GO:0051536">
    <property type="term" value="F:iron-sulfur cluster binding"/>
    <property type="evidence" value="ECO:0007669"/>
    <property type="project" value="UniProtKB-KW"/>
</dbReference>
<evidence type="ECO:0000256" key="8">
    <source>
        <dbReference type="ARBA" id="ARBA00022898"/>
    </source>
</evidence>
<organism evidence="15 16">
    <name type="scientific">Devosia aurantiaca</name>
    <dbReference type="NCBI Taxonomy" id="2714858"/>
    <lineage>
        <taxon>Bacteria</taxon>
        <taxon>Pseudomonadati</taxon>
        <taxon>Pseudomonadota</taxon>
        <taxon>Alphaproteobacteria</taxon>
        <taxon>Hyphomicrobiales</taxon>
        <taxon>Devosiaceae</taxon>
        <taxon>Devosia</taxon>
    </lineage>
</organism>
<comment type="cofactor">
    <cofactor evidence="1 12">
        <name>pyridoxal 5'-phosphate</name>
        <dbReference type="ChEBI" id="CHEBI:597326"/>
    </cofactor>
</comment>
<dbReference type="Proteomes" id="UP000474802">
    <property type="component" value="Unassembled WGS sequence"/>
</dbReference>
<feature type="compositionally biased region" description="Basic residues" evidence="13">
    <location>
        <begin position="39"/>
        <end position="49"/>
    </location>
</feature>
<dbReference type="Gene3D" id="3.40.640.10">
    <property type="entry name" value="Type I PLP-dependent aspartate aminotransferase-like (Major domain)"/>
    <property type="match status" value="1"/>
</dbReference>
<evidence type="ECO:0000256" key="13">
    <source>
        <dbReference type="SAM" id="MobiDB-lite"/>
    </source>
</evidence>
<comment type="caution">
    <text evidence="15">The sequence shown here is derived from an EMBL/GenBank/DDBJ whole genome shotgun (WGS) entry which is preliminary data.</text>
</comment>
<evidence type="ECO:0000256" key="5">
    <source>
        <dbReference type="ARBA" id="ARBA00013558"/>
    </source>
</evidence>
<evidence type="ECO:0000256" key="1">
    <source>
        <dbReference type="ARBA" id="ARBA00001933"/>
    </source>
</evidence>
<keyword evidence="6" id="KW-0808">Transferase</keyword>
<reference evidence="15 16" key="2">
    <citation type="submission" date="2020-03" db="EMBL/GenBank/DDBJ databases">
        <title>Devosia chinhatensis sp. nov., isolated from a hexachlorocyclohexane (HCH) dump site in India.</title>
        <authorList>
            <person name="Kumar M."/>
            <person name="Lal R."/>
        </authorList>
    </citation>
    <scope>NUCLEOTIDE SEQUENCE [LARGE SCALE GENOMIC DNA]</scope>
    <source>
        <strain evidence="15 16">H239</strain>
    </source>
</reference>
<dbReference type="AlphaFoldDB" id="A0A6M1SU84"/>
<protein>
    <recommendedName>
        <fullName evidence="5">Cysteine desulfurase</fullName>
        <ecNumber evidence="4">2.8.1.7</ecNumber>
    </recommendedName>
</protein>
<evidence type="ECO:0000256" key="2">
    <source>
        <dbReference type="ARBA" id="ARBA00003120"/>
    </source>
</evidence>
<evidence type="ECO:0000313" key="15">
    <source>
        <dbReference type="EMBL" id="NGP16531.1"/>
    </source>
</evidence>
<evidence type="ECO:0000256" key="4">
    <source>
        <dbReference type="ARBA" id="ARBA00012239"/>
    </source>
</evidence>
<dbReference type="InterPro" id="IPR016454">
    <property type="entry name" value="Cysteine_dSase"/>
</dbReference>
<keyword evidence="16" id="KW-1185">Reference proteome</keyword>
<comment type="function">
    <text evidence="2">Catalyzes the removal of elemental sulfur atoms from cysteine to produce alanine. Seems to participate in the biosynthesis of the nitrogenase metalloclusters by providing the inorganic sulfur required for the Fe-S core formation.</text>
</comment>
<dbReference type="Pfam" id="PF00266">
    <property type="entry name" value="Aminotran_5"/>
    <property type="match status" value="1"/>
</dbReference>
<feature type="domain" description="Aminotransferase class V" evidence="14">
    <location>
        <begin position="46"/>
        <end position="375"/>
    </location>
</feature>
<gene>
    <name evidence="15" type="ORF">G5575_01475</name>
</gene>
<evidence type="ECO:0000256" key="11">
    <source>
        <dbReference type="ARBA" id="ARBA00050776"/>
    </source>
</evidence>
<feature type="region of interest" description="Disordered" evidence="13">
    <location>
        <begin position="39"/>
        <end position="60"/>
    </location>
</feature>
<comment type="catalytic activity">
    <reaction evidence="11">
        <text>(sulfur carrier)-H + L-cysteine = (sulfur carrier)-SH + L-alanine</text>
        <dbReference type="Rhea" id="RHEA:43892"/>
        <dbReference type="Rhea" id="RHEA-COMP:14737"/>
        <dbReference type="Rhea" id="RHEA-COMP:14739"/>
        <dbReference type="ChEBI" id="CHEBI:29917"/>
        <dbReference type="ChEBI" id="CHEBI:35235"/>
        <dbReference type="ChEBI" id="CHEBI:57972"/>
        <dbReference type="ChEBI" id="CHEBI:64428"/>
        <dbReference type="EC" id="2.8.1.7"/>
    </reaction>
</comment>
<dbReference type="InterPro" id="IPR000192">
    <property type="entry name" value="Aminotrans_V_dom"/>
</dbReference>
<dbReference type="InterPro" id="IPR015421">
    <property type="entry name" value="PyrdxlP-dep_Trfase_major"/>
</dbReference>
<dbReference type="InterPro" id="IPR015422">
    <property type="entry name" value="PyrdxlP-dep_Trfase_small"/>
</dbReference>
<dbReference type="SUPFAM" id="SSF53383">
    <property type="entry name" value="PLP-dependent transferases"/>
    <property type="match status" value="1"/>
</dbReference>
<evidence type="ECO:0000256" key="10">
    <source>
        <dbReference type="ARBA" id="ARBA00023014"/>
    </source>
</evidence>
<dbReference type="InterPro" id="IPR020578">
    <property type="entry name" value="Aminotrans_V_PyrdxlP_BS"/>
</dbReference>
<accession>A0A6M1SU84</accession>
<dbReference type="EMBL" id="JAALFG010000001">
    <property type="protein sequence ID" value="NGP16531.1"/>
    <property type="molecule type" value="Genomic_DNA"/>
</dbReference>
<dbReference type="PIRSF" id="PIRSF005572">
    <property type="entry name" value="NifS"/>
    <property type="match status" value="1"/>
</dbReference>
<dbReference type="PANTHER" id="PTHR11601">
    <property type="entry name" value="CYSTEINE DESULFURYLASE FAMILY MEMBER"/>
    <property type="match status" value="1"/>
</dbReference>